<evidence type="ECO:0000313" key="8">
    <source>
        <dbReference type="Proteomes" id="UP001595840"/>
    </source>
</evidence>
<feature type="transmembrane region" description="Helical" evidence="5">
    <location>
        <begin position="161"/>
        <end position="189"/>
    </location>
</feature>
<evidence type="ECO:0000256" key="3">
    <source>
        <dbReference type="ARBA" id="ARBA00022989"/>
    </source>
</evidence>
<protein>
    <submittedName>
        <fullName evidence="7">Sterol desaturase family protein</fullName>
        <ecNumber evidence="7">1.-.-.-</ecNumber>
    </submittedName>
</protein>
<keyword evidence="2 5" id="KW-0812">Transmembrane</keyword>
<keyword evidence="8" id="KW-1185">Reference proteome</keyword>
<feature type="domain" description="Fatty acid hydroxylase" evidence="6">
    <location>
        <begin position="111"/>
        <end position="243"/>
    </location>
</feature>
<dbReference type="PANTHER" id="PTHR11863">
    <property type="entry name" value="STEROL DESATURASE"/>
    <property type="match status" value="1"/>
</dbReference>
<evidence type="ECO:0000256" key="2">
    <source>
        <dbReference type="ARBA" id="ARBA00022692"/>
    </source>
</evidence>
<keyword evidence="7" id="KW-0560">Oxidoreductase</keyword>
<dbReference type="GO" id="GO:0016491">
    <property type="term" value="F:oxidoreductase activity"/>
    <property type="evidence" value="ECO:0007669"/>
    <property type="project" value="UniProtKB-KW"/>
</dbReference>
<feature type="transmembrane region" description="Helical" evidence="5">
    <location>
        <begin position="65"/>
        <end position="83"/>
    </location>
</feature>
<dbReference type="RefSeq" id="WP_290261080.1">
    <property type="nucleotide sequence ID" value="NZ_JAUFQG010000004.1"/>
</dbReference>
<dbReference type="Proteomes" id="UP001595840">
    <property type="component" value="Unassembled WGS sequence"/>
</dbReference>
<accession>A0ABV8V682</accession>
<evidence type="ECO:0000259" key="6">
    <source>
        <dbReference type="Pfam" id="PF04116"/>
    </source>
</evidence>
<dbReference type="InterPro" id="IPR006694">
    <property type="entry name" value="Fatty_acid_hydroxylase"/>
</dbReference>
<evidence type="ECO:0000256" key="5">
    <source>
        <dbReference type="SAM" id="Phobius"/>
    </source>
</evidence>
<dbReference type="EC" id="1.-.-.-" evidence="7"/>
<name>A0ABV8V682_9GAMM</name>
<evidence type="ECO:0000313" key="7">
    <source>
        <dbReference type="EMBL" id="MFC4363349.1"/>
    </source>
</evidence>
<keyword evidence="4 5" id="KW-0472">Membrane</keyword>
<evidence type="ECO:0000256" key="4">
    <source>
        <dbReference type="ARBA" id="ARBA00023136"/>
    </source>
</evidence>
<reference evidence="8" key="1">
    <citation type="journal article" date="2019" name="Int. J. Syst. Evol. Microbiol.">
        <title>The Global Catalogue of Microorganisms (GCM) 10K type strain sequencing project: providing services to taxonomists for standard genome sequencing and annotation.</title>
        <authorList>
            <consortium name="The Broad Institute Genomics Platform"/>
            <consortium name="The Broad Institute Genome Sequencing Center for Infectious Disease"/>
            <person name="Wu L."/>
            <person name="Ma J."/>
        </authorList>
    </citation>
    <scope>NUCLEOTIDE SEQUENCE [LARGE SCALE GENOMIC DNA]</scope>
    <source>
        <strain evidence="8">CECT 8570</strain>
    </source>
</reference>
<sequence length="278" mass="31889">MMDKILNVLQGEADLWLTIFVIDTLRYLLGVGAVLIVLFIFFRKYSLQRRIQKRRASAADIRREILYSVLTTAVYALVGLFTVRVEQSGHSLIYMDVAAYGWLYTLLSLPLVLIAHDAYFYWVHRAMHHKSLFKALHRLHHLSRTPTSWAAYSFAPGEAVLMALFMPLIVVLLPLHVSVIFAFLAVMILRNAMGHSGVEFHPVWWVDTPLNTLTTPTHHDLHHQKFNGNYGLYFTWWDRWMGTEFPDYKQAFKLAAAGTDDSATTGQYEPGMGEDVRS</sequence>
<comment type="caution">
    <text evidence="7">The sequence shown here is derived from an EMBL/GenBank/DDBJ whole genome shotgun (WGS) entry which is preliminary data.</text>
</comment>
<keyword evidence="3 5" id="KW-1133">Transmembrane helix</keyword>
<gene>
    <name evidence="7" type="ORF">ACFOX3_13620</name>
</gene>
<evidence type="ECO:0000256" key="1">
    <source>
        <dbReference type="ARBA" id="ARBA00004370"/>
    </source>
</evidence>
<feature type="transmembrane region" description="Helical" evidence="5">
    <location>
        <begin position="103"/>
        <end position="123"/>
    </location>
</feature>
<feature type="transmembrane region" description="Helical" evidence="5">
    <location>
        <begin position="25"/>
        <end position="45"/>
    </location>
</feature>
<dbReference type="EMBL" id="JBHSCX010000020">
    <property type="protein sequence ID" value="MFC4363349.1"/>
    <property type="molecule type" value="Genomic_DNA"/>
</dbReference>
<dbReference type="InterPro" id="IPR050307">
    <property type="entry name" value="Sterol_Desaturase_Related"/>
</dbReference>
<dbReference type="Pfam" id="PF04116">
    <property type="entry name" value="FA_hydroxylase"/>
    <property type="match status" value="1"/>
</dbReference>
<proteinExistence type="predicted"/>
<organism evidence="7 8">
    <name type="scientific">Simiduia curdlanivorans</name>
    <dbReference type="NCBI Taxonomy" id="1492769"/>
    <lineage>
        <taxon>Bacteria</taxon>
        <taxon>Pseudomonadati</taxon>
        <taxon>Pseudomonadota</taxon>
        <taxon>Gammaproteobacteria</taxon>
        <taxon>Cellvibrionales</taxon>
        <taxon>Cellvibrionaceae</taxon>
        <taxon>Simiduia</taxon>
    </lineage>
</organism>
<comment type="subcellular location">
    <subcellularLocation>
        <location evidence="1">Membrane</location>
    </subcellularLocation>
</comment>